<proteinExistence type="predicted"/>
<sequence length="148" mass="14897">MHSPRLGSGPQSGSPVGFRSGSSSSSPSVSRTASPLTTHCTSSVSSGSSSGTGTISPGIRLRNTPGSTVQQGCGVPLRSPSRTLAGPPSKVNIGVVKSETVAFTATSSRTDQAGPGQLLQSGGVLRSSVLFLNPSESVQKKPHHQLGM</sequence>
<evidence type="ECO:0000256" key="1">
    <source>
        <dbReference type="SAM" id="MobiDB-lite"/>
    </source>
</evidence>
<feature type="region of interest" description="Disordered" evidence="1">
    <location>
        <begin position="1"/>
        <end position="90"/>
    </location>
</feature>
<gene>
    <name evidence="2" type="ORF">KUF71_013038</name>
</gene>
<dbReference type="EMBL" id="JAHWGI010001437">
    <property type="protein sequence ID" value="KAK3932579.1"/>
    <property type="molecule type" value="Genomic_DNA"/>
</dbReference>
<reference evidence="2" key="2">
    <citation type="journal article" date="2023" name="BMC Genomics">
        <title>Pest status, molecular evolution, and epigenetic factors derived from the genome assembly of Frankliniella fusca, a thysanopteran phytovirus vector.</title>
        <authorList>
            <person name="Catto M.A."/>
            <person name="Labadie P.E."/>
            <person name="Jacobson A.L."/>
            <person name="Kennedy G.G."/>
            <person name="Srinivasan R."/>
            <person name="Hunt B.G."/>
        </authorList>
    </citation>
    <scope>NUCLEOTIDE SEQUENCE</scope>
    <source>
        <strain evidence="2">PL_HMW_Pooled</strain>
    </source>
</reference>
<feature type="compositionally biased region" description="Low complexity" evidence="1">
    <location>
        <begin position="12"/>
        <end position="58"/>
    </location>
</feature>
<comment type="caution">
    <text evidence="2">The sequence shown here is derived from an EMBL/GenBank/DDBJ whole genome shotgun (WGS) entry which is preliminary data.</text>
</comment>
<keyword evidence="3" id="KW-1185">Reference proteome</keyword>
<accession>A0AAE1I3C6</accession>
<dbReference type="GO" id="GO:0004386">
    <property type="term" value="F:helicase activity"/>
    <property type="evidence" value="ECO:0007669"/>
    <property type="project" value="UniProtKB-KW"/>
</dbReference>
<evidence type="ECO:0000313" key="3">
    <source>
        <dbReference type="Proteomes" id="UP001219518"/>
    </source>
</evidence>
<protein>
    <submittedName>
        <fullName evidence="2">Pre-mRNA-processing ATP-dependent RNA helicase PRP5</fullName>
    </submittedName>
</protein>
<keyword evidence="2" id="KW-0067">ATP-binding</keyword>
<dbReference type="Proteomes" id="UP001219518">
    <property type="component" value="Unassembled WGS sequence"/>
</dbReference>
<name>A0AAE1I3C6_9NEOP</name>
<reference evidence="2" key="1">
    <citation type="submission" date="2021-07" db="EMBL/GenBank/DDBJ databases">
        <authorList>
            <person name="Catto M.A."/>
            <person name="Jacobson A."/>
            <person name="Kennedy G."/>
            <person name="Labadie P."/>
            <person name="Hunt B.G."/>
            <person name="Srinivasan R."/>
        </authorList>
    </citation>
    <scope>NUCLEOTIDE SEQUENCE</scope>
    <source>
        <strain evidence="2">PL_HMW_Pooled</strain>
        <tissue evidence="2">Head</tissue>
    </source>
</reference>
<organism evidence="2 3">
    <name type="scientific">Frankliniella fusca</name>
    <dbReference type="NCBI Taxonomy" id="407009"/>
    <lineage>
        <taxon>Eukaryota</taxon>
        <taxon>Metazoa</taxon>
        <taxon>Ecdysozoa</taxon>
        <taxon>Arthropoda</taxon>
        <taxon>Hexapoda</taxon>
        <taxon>Insecta</taxon>
        <taxon>Pterygota</taxon>
        <taxon>Neoptera</taxon>
        <taxon>Paraneoptera</taxon>
        <taxon>Thysanoptera</taxon>
        <taxon>Terebrantia</taxon>
        <taxon>Thripoidea</taxon>
        <taxon>Thripidae</taxon>
        <taxon>Frankliniella</taxon>
    </lineage>
</organism>
<dbReference type="AlphaFoldDB" id="A0AAE1I3C6"/>
<evidence type="ECO:0000313" key="2">
    <source>
        <dbReference type="EMBL" id="KAK3932579.1"/>
    </source>
</evidence>
<keyword evidence="2" id="KW-0347">Helicase</keyword>
<keyword evidence="2" id="KW-0547">Nucleotide-binding</keyword>
<keyword evidence="2" id="KW-0378">Hydrolase</keyword>